<sequence length="200" mass="22767">MTSVSARRPPPNLDDSSSSESGEATPPPTPPPKPKPKKRKSLAFNPAYMTIEDGVVYEDRTRDNNRPLDPFVHLRSDDLQQLRRLLVDPGLLPKLAKSESKLRRVLDNFLYGLDFIALHYREWVNRSWPVELARFLYPLRYLLQLCDAEVLALAGPNIRCIPPENPTFEASFPKPHLGADWTLPPAHTYWTKVRNATDGD</sequence>
<feature type="compositionally biased region" description="Low complexity" evidence="1">
    <location>
        <begin position="13"/>
        <end position="24"/>
    </location>
</feature>
<comment type="caution">
    <text evidence="2">The sequence shown here is derived from an EMBL/GenBank/DDBJ whole genome shotgun (WGS) entry which is preliminary data.</text>
</comment>
<dbReference type="AlphaFoldDB" id="A0AAD7GHP7"/>
<organism evidence="2 3">
    <name type="scientific">Mycena metata</name>
    <dbReference type="NCBI Taxonomy" id="1033252"/>
    <lineage>
        <taxon>Eukaryota</taxon>
        <taxon>Fungi</taxon>
        <taxon>Dikarya</taxon>
        <taxon>Basidiomycota</taxon>
        <taxon>Agaricomycotina</taxon>
        <taxon>Agaricomycetes</taxon>
        <taxon>Agaricomycetidae</taxon>
        <taxon>Agaricales</taxon>
        <taxon>Marasmiineae</taxon>
        <taxon>Mycenaceae</taxon>
        <taxon>Mycena</taxon>
    </lineage>
</organism>
<proteinExistence type="predicted"/>
<feature type="non-terminal residue" evidence="2">
    <location>
        <position position="1"/>
    </location>
</feature>
<evidence type="ECO:0000256" key="1">
    <source>
        <dbReference type="SAM" id="MobiDB-lite"/>
    </source>
</evidence>
<dbReference type="EMBL" id="JARKIB010000943">
    <property type="protein sequence ID" value="KAJ7688522.1"/>
    <property type="molecule type" value="Genomic_DNA"/>
</dbReference>
<feature type="region of interest" description="Disordered" evidence="1">
    <location>
        <begin position="1"/>
        <end position="42"/>
    </location>
</feature>
<reference evidence="2" key="1">
    <citation type="submission" date="2023-03" db="EMBL/GenBank/DDBJ databases">
        <title>Massive genome expansion in bonnet fungi (Mycena s.s.) driven by repeated elements and novel gene families across ecological guilds.</title>
        <authorList>
            <consortium name="Lawrence Berkeley National Laboratory"/>
            <person name="Harder C.B."/>
            <person name="Miyauchi S."/>
            <person name="Viragh M."/>
            <person name="Kuo A."/>
            <person name="Thoen E."/>
            <person name="Andreopoulos B."/>
            <person name="Lu D."/>
            <person name="Skrede I."/>
            <person name="Drula E."/>
            <person name="Henrissat B."/>
            <person name="Morin E."/>
            <person name="Kohler A."/>
            <person name="Barry K."/>
            <person name="LaButti K."/>
            <person name="Morin E."/>
            <person name="Salamov A."/>
            <person name="Lipzen A."/>
            <person name="Mereny Z."/>
            <person name="Hegedus B."/>
            <person name="Baldrian P."/>
            <person name="Stursova M."/>
            <person name="Weitz H."/>
            <person name="Taylor A."/>
            <person name="Grigoriev I.V."/>
            <person name="Nagy L.G."/>
            <person name="Martin F."/>
            <person name="Kauserud H."/>
        </authorList>
    </citation>
    <scope>NUCLEOTIDE SEQUENCE</scope>
    <source>
        <strain evidence="2">CBHHK182m</strain>
    </source>
</reference>
<dbReference type="Proteomes" id="UP001215598">
    <property type="component" value="Unassembled WGS sequence"/>
</dbReference>
<accession>A0AAD7GHP7</accession>
<keyword evidence="3" id="KW-1185">Reference proteome</keyword>
<evidence type="ECO:0000313" key="3">
    <source>
        <dbReference type="Proteomes" id="UP001215598"/>
    </source>
</evidence>
<protein>
    <submittedName>
        <fullName evidence="2">Uncharacterized protein</fullName>
    </submittedName>
</protein>
<name>A0AAD7GHP7_9AGAR</name>
<evidence type="ECO:0000313" key="2">
    <source>
        <dbReference type="EMBL" id="KAJ7688522.1"/>
    </source>
</evidence>
<gene>
    <name evidence="2" type="ORF">B0H16DRAFT_1753073</name>
</gene>